<dbReference type="PANTHER" id="PTHR42760">
    <property type="entry name" value="SHORT-CHAIN DEHYDROGENASES/REDUCTASES FAMILY MEMBER"/>
    <property type="match status" value="1"/>
</dbReference>
<comment type="similarity">
    <text evidence="1">Belongs to the short-chain dehydrogenases/reductases (SDR) family.</text>
</comment>
<comment type="caution">
    <text evidence="3">The sequence shown here is derived from an EMBL/GenBank/DDBJ whole genome shotgun (WGS) entry which is preliminary data.</text>
</comment>
<dbReference type="EMBL" id="JBFXLS010000143">
    <property type="protein sequence ID" value="KAL2813478.1"/>
    <property type="molecule type" value="Genomic_DNA"/>
</dbReference>
<dbReference type="Gene3D" id="3.40.50.720">
    <property type="entry name" value="NAD(P)-binding Rossmann-like Domain"/>
    <property type="match status" value="1"/>
</dbReference>
<dbReference type="PANTHER" id="PTHR42760:SF111">
    <property type="entry name" value="3-OXOACYL-(ACYL-CARRIER-PROTEIN) REDUCTASE (AFU_ORTHOLOGUE AFUA_1G10100)"/>
    <property type="match status" value="1"/>
</dbReference>
<dbReference type="Proteomes" id="UP001610335">
    <property type="component" value="Unassembled WGS sequence"/>
</dbReference>
<gene>
    <name evidence="3" type="ORF">BDW59DRAFT_178219</name>
</gene>
<dbReference type="CDD" id="cd05233">
    <property type="entry name" value="SDR_c"/>
    <property type="match status" value="1"/>
</dbReference>
<dbReference type="InterPro" id="IPR002347">
    <property type="entry name" value="SDR_fam"/>
</dbReference>
<evidence type="ECO:0000256" key="1">
    <source>
        <dbReference type="ARBA" id="ARBA00006484"/>
    </source>
</evidence>
<evidence type="ECO:0000256" key="2">
    <source>
        <dbReference type="ARBA" id="ARBA00022857"/>
    </source>
</evidence>
<evidence type="ECO:0008006" key="5">
    <source>
        <dbReference type="Google" id="ProtNLM"/>
    </source>
</evidence>
<accession>A0ABR4HFD9</accession>
<proteinExistence type="inferred from homology"/>
<keyword evidence="2" id="KW-0521">NADP</keyword>
<keyword evidence="4" id="KW-1185">Reference proteome</keyword>
<evidence type="ECO:0000313" key="3">
    <source>
        <dbReference type="EMBL" id="KAL2813478.1"/>
    </source>
</evidence>
<evidence type="ECO:0000313" key="4">
    <source>
        <dbReference type="Proteomes" id="UP001610335"/>
    </source>
</evidence>
<dbReference type="InterPro" id="IPR036291">
    <property type="entry name" value="NAD(P)-bd_dom_sf"/>
</dbReference>
<protein>
    <recommendedName>
        <fullName evidence="5">NAD(P)-binding protein</fullName>
    </recommendedName>
</protein>
<reference evidence="3 4" key="1">
    <citation type="submission" date="2024-07" db="EMBL/GenBank/DDBJ databases">
        <title>Section-level genome sequencing and comparative genomics of Aspergillus sections Usti and Cavernicolus.</title>
        <authorList>
            <consortium name="Lawrence Berkeley National Laboratory"/>
            <person name="Nybo J.L."/>
            <person name="Vesth T.C."/>
            <person name="Theobald S."/>
            <person name="Frisvad J.C."/>
            <person name="Larsen T.O."/>
            <person name="Kjaerboelling I."/>
            <person name="Rothschild-Mancinelli K."/>
            <person name="Lyhne E.K."/>
            <person name="Kogle M.E."/>
            <person name="Barry K."/>
            <person name="Clum A."/>
            <person name="Na H."/>
            <person name="Ledsgaard L."/>
            <person name="Lin J."/>
            <person name="Lipzen A."/>
            <person name="Kuo A."/>
            <person name="Riley R."/>
            <person name="Mondo S."/>
            <person name="LaButti K."/>
            <person name="Haridas S."/>
            <person name="Pangalinan J."/>
            <person name="Salamov A.A."/>
            <person name="Simmons B.A."/>
            <person name="Magnuson J.K."/>
            <person name="Chen J."/>
            <person name="Drula E."/>
            <person name="Henrissat B."/>
            <person name="Wiebenga A."/>
            <person name="Lubbers R.J."/>
            <person name="Gomes A.C."/>
            <person name="Makela M.R."/>
            <person name="Stajich J."/>
            <person name="Grigoriev I.V."/>
            <person name="Mortensen U.H."/>
            <person name="De vries R.P."/>
            <person name="Baker S.E."/>
            <person name="Andersen M.R."/>
        </authorList>
    </citation>
    <scope>NUCLEOTIDE SEQUENCE [LARGE SCALE GENOMIC DNA]</scope>
    <source>
        <strain evidence="3 4">CBS 600.67</strain>
    </source>
</reference>
<sequence>MILIDLYLRIGSAICRKLASRSCSIVLNFVPNESSGRAEALATELRSSYKVKSIQVQADMASETGPQHIINIAKDASSPTTPTTSSNTFQIDIIINNSGTGANFSIEECTPDNFARMYNLNTRGPLLLMKAALPYLPHDRSGRVVNVSSVASTLSSMTRTWARELAERATVNAINLGLVATELWDLASPELKTAASVAYKLTPLAAVRGDLDSADVLREAAAQGGGWPAYVHEIAALVALLCSTDSAWSTGSVLCANGGMKFTS</sequence>
<dbReference type="Pfam" id="PF00106">
    <property type="entry name" value="adh_short"/>
    <property type="match status" value="1"/>
</dbReference>
<organism evidence="3 4">
    <name type="scientific">Aspergillus cavernicola</name>
    <dbReference type="NCBI Taxonomy" id="176166"/>
    <lineage>
        <taxon>Eukaryota</taxon>
        <taxon>Fungi</taxon>
        <taxon>Dikarya</taxon>
        <taxon>Ascomycota</taxon>
        <taxon>Pezizomycotina</taxon>
        <taxon>Eurotiomycetes</taxon>
        <taxon>Eurotiomycetidae</taxon>
        <taxon>Eurotiales</taxon>
        <taxon>Aspergillaceae</taxon>
        <taxon>Aspergillus</taxon>
        <taxon>Aspergillus subgen. Nidulantes</taxon>
    </lineage>
</organism>
<name>A0ABR4HFD9_9EURO</name>
<dbReference type="SUPFAM" id="SSF51735">
    <property type="entry name" value="NAD(P)-binding Rossmann-fold domains"/>
    <property type="match status" value="1"/>
</dbReference>